<accession>A0ABR1XEK4</accession>
<sequence length="182" mass="20328">MSGFPKETAHRGNKKRRLGADAVDEPETLSDGSGVDKIKLLAEQNVNMGSLLMMSGNKVHYIYSVQEKRMADQEAAIHEIIKVIKSGKGTTPDVARRLDEVDAKINGIKSEQDDDAQVPDDIKRSQDNTLDIKTDMNRQFEMEHKEQLEKLGQQLAESHAKISRLKAELDGNRSTHQGPSTY</sequence>
<dbReference type="GeneID" id="92039057"/>
<evidence type="ECO:0000313" key="2">
    <source>
        <dbReference type="EMBL" id="KAK8094997.1"/>
    </source>
</evidence>
<dbReference type="RefSeq" id="XP_066675770.1">
    <property type="nucleotide sequence ID" value="XM_066805997.1"/>
</dbReference>
<dbReference type="EMBL" id="JAQQWN010000002">
    <property type="protein sequence ID" value="KAK8094997.1"/>
    <property type="molecule type" value="Genomic_DNA"/>
</dbReference>
<keyword evidence="3" id="KW-1185">Reference proteome</keyword>
<name>A0ABR1XEK4_9PEZI</name>
<feature type="region of interest" description="Disordered" evidence="1">
    <location>
        <begin position="1"/>
        <end position="33"/>
    </location>
</feature>
<gene>
    <name evidence="2" type="ORF">PG997_001682</name>
</gene>
<comment type="caution">
    <text evidence="2">The sequence shown here is derived from an EMBL/GenBank/DDBJ whole genome shotgun (WGS) entry which is preliminary data.</text>
</comment>
<evidence type="ECO:0000256" key="1">
    <source>
        <dbReference type="SAM" id="MobiDB-lite"/>
    </source>
</evidence>
<reference evidence="2 3" key="1">
    <citation type="submission" date="2023-01" db="EMBL/GenBank/DDBJ databases">
        <title>Analysis of 21 Apiospora genomes using comparative genomics revels a genus with tremendous synthesis potential of carbohydrate active enzymes and secondary metabolites.</title>
        <authorList>
            <person name="Sorensen T."/>
        </authorList>
    </citation>
    <scope>NUCLEOTIDE SEQUENCE [LARGE SCALE GENOMIC DNA]</scope>
    <source>
        <strain evidence="2 3">CBS 114990</strain>
    </source>
</reference>
<dbReference type="Proteomes" id="UP001433268">
    <property type="component" value="Unassembled WGS sequence"/>
</dbReference>
<organism evidence="2 3">
    <name type="scientific">Apiospora hydei</name>
    <dbReference type="NCBI Taxonomy" id="1337664"/>
    <lineage>
        <taxon>Eukaryota</taxon>
        <taxon>Fungi</taxon>
        <taxon>Dikarya</taxon>
        <taxon>Ascomycota</taxon>
        <taxon>Pezizomycotina</taxon>
        <taxon>Sordariomycetes</taxon>
        <taxon>Xylariomycetidae</taxon>
        <taxon>Amphisphaeriales</taxon>
        <taxon>Apiosporaceae</taxon>
        <taxon>Apiospora</taxon>
    </lineage>
</organism>
<protein>
    <submittedName>
        <fullName evidence="2">Uncharacterized protein</fullName>
    </submittedName>
</protein>
<proteinExistence type="predicted"/>
<evidence type="ECO:0000313" key="3">
    <source>
        <dbReference type="Proteomes" id="UP001433268"/>
    </source>
</evidence>